<proteinExistence type="predicted"/>
<dbReference type="AlphaFoldDB" id="A0A7C4JMY8"/>
<feature type="transmembrane region" description="Helical" evidence="1">
    <location>
        <begin position="1242"/>
        <end position="1258"/>
    </location>
</feature>
<keyword evidence="1" id="KW-0472">Membrane</keyword>
<evidence type="ECO:0000313" key="2">
    <source>
        <dbReference type="EMBL" id="HGQ73775.1"/>
    </source>
</evidence>
<comment type="caution">
    <text evidence="2">The sequence shown here is derived from an EMBL/GenBank/DDBJ whole genome shotgun (WGS) entry which is preliminary data.</text>
</comment>
<organism evidence="2">
    <name type="scientific">Staphylothermus marinus</name>
    <dbReference type="NCBI Taxonomy" id="2280"/>
    <lineage>
        <taxon>Archaea</taxon>
        <taxon>Thermoproteota</taxon>
        <taxon>Thermoprotei</taxon>
        <taxon>Desulfurococcales</taxon>
        <taxon>Desulfurococcaceae</taxon>
        <taxon>Staphylothermus</taxon>
    </lineage>
</organism>
<keyword evidence="1" id="KW-0812">Transmembrane</keyword>
<reference evidence="2" key="1">
    <citation type="journal article" date="2020" name="mSystems">
        <title>Genome- and Community-Level Interaction Insights into Carbon Utilization and Element Cycling Functions of Hydrothermarchaeota in Hydrothermal Sediment.</title>
        <authorList>
            <person name="Zhou Z."/>
            <person name="Liu Y."/>
            <person name="Xu W."/>
            <person name="Pan J."/>
            <person name="Luo Z.H."/>
            <person name="Li M."/>
        </authorList>
    </citation>
    <scope>NUCLEOTIDE SEQUENCE [LARGE SCALE GENOMIC DNA]</scope>
    <source>
        <strain evidence="2">SpSt-648</strain>
    </source>
</reference>
<feature type="transmembrane region" description="Helical" evidence="1">
    <location>
        <begin position="7"/>
        <end position="24"/>
    </location>
</feature>
<keyword evidence="1" id="KW-1133">Transmembrane helix</keyword>
<evidence type="ECO:0000256" key="1">
    <source>
        <dbReference type="SAM" id="Phobius"/>
    </source>
</evidence>
<accession>A0A7C4JMY8</accession>
<sequence length="1271" mass="145189">MKLSVKSIYLVIVAILAINNLSLINKGLLQEIRVSEEVFNYAYLENYEYHFYETPILSYANIPRGSVSFDIGIPLGYQITKLYPNDIQPTLVVWFPRRIIFWNVARGAVAEFSSAQNYFSKPILIDLDNDNVLDYFVFVYNQRLDGYPAPTNQPFIEVRDTWGNIIVRYINSNVYIDSQTHYMYSYRLFIPWIRSTQSDSQIGLIEINFSKQFETRIHTIANFSGSCSVSICDHNTNYEVYVIGYNDKIFLFPSGSDTVLVVNIEDNSVKLVETISLGYGTLNDNVVLLARNRVSLHIAGEGYNQAIQPFAYEWFGSRGLKASFDGRFLVIPYGNVLVEPTTIYYGGIWYPVRIEQVRGVIVLDMLTKTYRYINMLRPILYKSLIYTPTSLVSISVNPTTKTIYYGGLAYARTSPYRINYIYYVGLYRYDTNSFTHPLWVEELSTDINSKNINIALSSDGAVHVSPEKVKLTLSSTTLDYILHKGRTGTYWTTKTIILNPMILDLDGDGALDVLFILYYALGDGTLFSGNYVFTWLIPKLVDTRSVYVVWFTIPRSKITLQYSDETKSQTLYTLEYVSKGESNLTLTIKYQDGTVVFSKAYRVGNYSGTIFLNKAGNYTLSLKSISSYRVGTRIDLVSTLVTYVKDLDLTVINVRYPTRILLEEPRISRLTPNLYINGLKLVFKLERYDWEQKRWVSVSGTEIELSFKYLDKCYCYVIKDYVLDEPPSPPPPKQPPRPIPLFSSLEGVDYVVSCNNSVQSDLSFNGITKPWNGDYGIVIGNLIPETFIAEISVRYKGSNIDLPVETSIDNFYLIKYPVMMSIEVNDTYALRNHVILVSTSYLYYDPFGNINVAGVPDGYVTYRLVNMLNKLTIITGESPINNGLTLITISKEYVLPGKYSIEAFFEHSSNLYSATGVNGNYTVHKLGFRTEAKDLLFNRSISNEDIVTTYSLIRIYCFETTDSTADPISTGLHVMVIDTIDNRTILVNYTFDSFIDIDFNTLEENKTYLLIVEPSSYRWIYEPCRTTYLLKTAPLGKVVVHVEPLLEISSGTDIYALTMNKVYLKIVFENPFRDEIEQLMLRNANTTIWIGGEKHVLNNTNEAILWYPLTQGLWNITGEIVVNAGFRNIVIIGSRIVMVKPIPTYIDVRRGSIEIDVYDLLGRRANGTLEIEVRSLSGKLIYKNTYKYDLRTVIVNVEPNDWVVLQVVFRGNGSYADSWRQLLLDLSYNLHRPVPVPINEPYTTPIIFITLLVAIIVSRKKRIGEKFVVSR</sequence>
<dbReference type="EMBL" id="DTBP01000013">
    <property type="protein sequence ID" value="HGQ73775.1"/>
    <property type="molecule type" value="Genomic_DNA"/>
</dbReference>
<gene>
    <name evidence="2" type="ORF">ENU20_01680</name>
</gene>
<name>A0A7C4JMY8_STAMA</name>
<protein>
    <submittedName>
        <fullName evidence="2">Uncharacterized protein</fullName>
    </submittedName>
</protein>